<gene>
    <name evidence="1" type="ORF">JJB47_05175</name>
</gene>
<proteinExistence type="predicted"/>
<dbReference type="AlphaFoldDB" id="A0AAW4IVU4"/>
<reference evidence="1" key="1">
    <citation type="submission" date="2020-12" db="EMBL/GenBank/DDBJ databases">
        <title>Comparative genomics of Clostridium perfringens reveals patterns of host-associated phylogenetic clades and virulence factors.</title>
        <authorList>
            <person name="Smith A.H."/>
            <person name="Geier R."/>
        </authorList>
    </citation>
    <scope>NUCLEOTIDE SEQUENCE</scope>
    <source>
        <strain evidence="1">CHD30677R</strain>
    </source>
</reference>
<dbReference type="RefSeq" id="WP_164787554.1">
    <property type="nucleotide sequence ID" value="NZ_JAALMM010000001.1"/>
</dbReference>
<sequence length="50" mass="5564">MLPIRASNDKITPPKEYIPSNKIISDFTVHPHAIPKTAKNNVPNVDILSK</sequence>
<dbReference type="EMBL" id="JAENQP010000002">
    <property type="protein sequence ID" value="MBO3358174.1"/>
    <property type="molecule type" value="Genomic_DNA"/>
</dbReference>
<accession>A0AAW4IVU4</accession>
<protein>
    <submittedName>
        <fullName evidence="1">Uncharacterized protein</fullName>
    </submittedName>
</protein>
<comment type="caution">
    <text evidence="1">The sequence shown here is derived from an EMBL/GenBank/DDBJ whole genome shotgun (WGS) entry which is preliminary data.</text>
</comment>
<dbReference type="Proteomes" id="UP000668068">
    <property type="component" value="Unassembled WGS sequence"/>
</dbReference>
<evidence type="ECO:0000313" key="2">
    <source>
        <dbReference type="Proteomes" id="UP000668068"/>
    </source>
</evidence>
<evidence type="ECO:0000313" key="1">
    <source>
        <dbReference type="EMBL" id="MBO3358174.1"/>
    </source>
</evidence>
<name>A0AAW4IVU4_CLOPF</name>
<organism evidence="1 2">
    <name type="scientific">Clostridium perfringens</name>
    <dbReference type="NCBI Taxonomy" id="1502"/>
    <lineage>
        <taxon>Bacteria</taxon>
        <taxon>Bacillati</taxon>
        <taxon>Bacillota</taxon>
        <taxon>Clostridia</taxon>
        <taxon>Eubacteriales</taxon>
        <taxon>Clostridiaceae</taxon>
        <taxon>Clostridium</taxon>
    </lineage>
</organism>